<dbReference type="PANTHER" id="PTHR46558">
    <property type="entry name" value="TRACRIPTIONAL REGULATORY PROTEIN-RELATED-RELATED"/>
    <property type="match status" value="1"/>
</dbReference>
<feature type="domain" description="HTH cro/C1-type" evidence="2">
    <location>
        <begin position="7"/>
        <end position="61"/>
    </location>
</feature>
<name>A0A2N0ZB87_9BACI</name>
<accession>A0A2N0ZB87</accession>
<keyword evidence="4" id="KW-1185">Reference proteome</keyword>
<dbReference type="RefSeq" id="WP_066196056.1">
    <property type="nucleotide sequence ID" value="NZ_JARMMB010000009.1"/>
</dbReference>
<sequence>MSLGKSIKFFRKKSGLTQVALAEKANISRSYLADVENDRYNASLEVLGKISTALNISTSTLLNEDSELAKAEQYKVESINKILNILKTLTDDEGYFHANLRKIVFDSFIHFININYSLHQPPSDYYIEQMMDFFESPDDYTESDKKEFIESFNQMYNYRTIKNALNYHFDINGVQKTLEKIAAWNDIENEYFDKESHWENTPLYLHFLKNATNQFHSMKSTAYNENLIKYVILEAYTALEMRLNEVLFAAMEHKGSNSEISLDYLNKLSMFDKLHISLKNYLDFDITLEDFYSELLMCINTRNLIAHSGPIRITEVDIEKYLYTISTSLDVINRVVQKNTK</sequence>
<evidence type="ECO:0000313" key="3">
    <source>
        <dbReference type="EMBL" id="PKG26754.1"/>
    </source>
</evidence>
<organism evidence="3 4">
    <name type="scientific">Cytobacillus horneckiae</name>
    <dbReference type="NCBI Taxonomy" id="549687"/>
    <lineage>
        <taxon>Bacteria</taxon>
        <taxon>Bacillati</taxon>
        <taxon>Bacillota</taxon>
        <taxon>Bacilli</taxon>
        <taxon>Bacillales</taxon>
        <taxon>Bacillaceae</taxon>
        <taxon>Cytobacillus</taxon>
    </lineage>
</organism>
<evidence type="ECO:0000313" key="4">
    <source>
        <dbReference type="Proteomes" id="UP000233343"/>
    </source>
</evidence>
<comment type="caution">
    <text evidence="3">The sequence shown here is derived from an EMBL/GenBank/DDBJ whole genome shotgun (WGS) entry which is preliminary data.</text>
</comment>
<evidence type="ECO:0000259" key="2">
    <source>
        <dbReference type="PROSITE" id="PS50943"/>
    </source>
</evidence>
<keyword evidence="1" id="KW-0238">DNA-binding</keyword>
<proteinExistence type="predicted"/>
<protein>
    <submittedName>
        <fullName evidence="3">XRE family transcriptional regulator</fullName>
    </submittedName>
</protein>
<dbReference type="PANTHER" id="PTHR46558:SF4">
    <property type="entry name" value="DNA-BIDING PHAGE PROTEIN"/>
    <property type="match status" value="1"/>
</dbReference>
<dbReference type="InterPro" id="IPR001387">
    <property type="entry name" value="Cro/C1-type_HTH"/>
</dbReference>
<dbReference type="AlphaFoldDB" id="A0A2N0ZB87"/>
<dbReference type="InterPro" id="IPR010982">
    <property type="entry name" value="Lambda_DNA-bd_dom_sf"/>
</dbReference>
<dbReference type="CDD" id="cd00093">
    <property type="entry name" value="HTH_XRE"/>
    <property type="match status" value="1"/>
</dbReference>
<dbReference type="GO" id="GO:0003677">
    <property type="term" value="F:DNA binding"/>
    <property type="evidence" value="ECO:0007669"/>
    <property type="project" value="UniProtKB-KW"/>
</dbReference>
<dbReference type="EMBL" id="PISD01000059">
    <property type="protein sequence ID" value="PKG26754.1"/>
    <property type="molecule type" value="Genomic_DNA"/>
</dbReference>
<gene>
    <name evidence="3" type="ORF">CWS20_22510</name>
</gene>
<dbReference type="SMART" id="SM00530">
    <property type="entry name" value="HTH_XRE"/>
    <property type="match status" value="1"/>
</dbReference>
<dbReference type="Pfam" id="PF01381">
    <property type="entry name" value="HTH_3"/>
    <property type="match status" value="1"/>
</dbReference>
<dbReference type="PROSITE" id="PS50943">
    <property type="entry name" value="HTH_CROC1"/>
    <property type="match status" value="1"/>
</dbReference>
<dbReference type="SUPFAM" id="SSF47413">
    <property type="entry name" value="lambda repressor-like DNA-binding domains"/>
    <property type="match status" value="1"/>
</dbReference>
<evidence type="ECO:0000256" key="1">
    <source>
        <dbReference type="ARBA" id="ARBA00023125"/>
    </source>
</evidence>
<reference evidence="3 4" key="1">
    <citation type="journal article" date="2010" name="Int. J. Syst. Evol. Microbiol.">
        <title>Bacillus horneckiae sp. nov., isolated from a spacecraft-assembly clean room.</title>
        <authorList>
            <person name="Vaishampayan P."/>
            <person name="Probst A."/>
            <person name="Krishnamurthi S."/>
            <person name="Ghosh S."/>
            <person name="Osman S."/>
            <person name="McDowall A."/>
            <person name="Ruckmani A."/>
            <person name="Mayilraj S."/>
            <person name="Venkateswaran K."/>
        </authorList>
    </citation>
    <scope>NUCLEOTIDE SEQUENCE [LARGE SCALE GENOMIC DNA]</scope>
    <source>
        <strain evidence="4">1PO1SC</strain>
    </source>
</reference>
<dbReference type="Gene3D" id="1.10.260.40">
    <property type="entry name" value="lambda repressor-like DNA-binding domains"/>
    <property type="match status" value="1"/>
</dbReference>
<dbReference type="Proteomes" id="UP000233343">
    <property type="component" value="Unassembled WGS sequence"/>
</dbReference>